<dbReference type="Gene3D" id="3.40.50.1820">
    <property type="entry name" value="alpha/beta hydrolase"/>
    <property type="match status" value="1"/>
</dbReference>
<gene>
    <name evidence="1" type="ORF">SAMN05421795_10895</name>
</gene>
<dbReference type="InterPro" id="IPR029058">
    <property type="entry name" value="AB_hydrolase_fold"/>
</dbReference>
<accession>A0A1N7MMD7</accession>
<reference evidence="2" key="1">
    <citation type="submission" date="2017-01" db="EMBL/GenBank/DDBJ databases">
        <authorList>
            <person name="Varghese N."/>
            <person name="Submissions S."/>
        </authorList>
    </citation>
    <scope>NUCLEOTIDE SEQUENCE [LARGE SCALE GENOMIC DNA]</scope>
    <source>
        <strain evidence="2">DSM 18714</strain>
    </source>
</reference>
<proteinExistence type="predicted"/>
<keyword evidence="2" id="KW-1185">Reference proteome</keyword>
<organism evidence="1 2">
    <name type="scientific">Phaeovulum vinaykumarii</name>
    <dbReference type="NCBI Taxonomy" id="407234"/>
    <lineage>
        <taxon>Bacteria</taxon>
        <taxon>Pseudomonadati</taxon>
        <taxon>Pseudomonadota</taxon>
        <taxon>Alphaproteobacteria</taxon>
        <taxon>Rhodobacterales</taxon>
        <taxon>Paracoccaceae</taxon>
        <taxon>Phaeovulum</taxon>
    </lineage>
</organism>
<dbReference type="Proteomes" id="UP000186098">
    <property type="component" value="Unassembled WGS sequence"/>
</dbReference>
<dbReference type="RefSeq" id="WP_328587657.1">
    <property type="nucleotide sequence ID" value="NZ_OBMN01000008.1"/>
</dbReference>
<dbReference type="STRING" id="407234.SAMN05421795_10895"/>
<dbReference type="EMBL" id="FTOM01000008">
    <property type="protein sequence ID" value="SIS87306.1"/>
    <property type="molecule type" value="Genomic_DNA"/>
</dbReference>
<evidence type="ECO:0000313" key="2">
    <source>
        <dbReference type="Proteomes" id="UP000186098"/>
    </source>
</evidence>
<dbReference type="SUPFAM" id="SSF53474">
    <property type="entry name" value="alpha/beta-Hydrolases"/>
    <property type="match status" value="1"/>
</dbReference>
<protein>
    <recommendedName>
        <fullName evidence="3">Alpha/beta hydrolase</fullName>
    </recommendedName>
</protein>
<evidence type="ECO:0008006" key="3">
    <source>
        <dbReference type="Google" id="ProtNLM"/>
    </source>
</evidence>
<sequence length="110" mass="11576">MAARLGRIVPISGLGDLAPLMRTSMNAQLRIDAAEVAAESPALLVPRPGADVHLWVGADERPAFLEQSRDLAQAWGVPLTEEAGRHHFDVIEGLAGPAPLLDTVLGRAGP</sequence>
<name>A0A1N7MMD7_9RHOB</name>
<evidence type="ECO:0000313" key="1">
    <source>
        <dbReference type="EMBL" id="SIS87306.1"/>
    </source>
</evidence>
<dbReference type="AlphaFoldDB" id="A0A1N7MMD7"/>